<evidence type="ECO:0000259" key="3">
    <source>
        <dbReference type="PROSITE" id="PS50158"/>
    </source>
</evidence>
<dbReference type="Proteomes" id="UP000789759">
    <property type="component" value="Unassembled WGS sequence"/>
</dbReference>
<dbReference type="InterPro" id="IPR001878">
    <property type="entry name" value="Znf_CCHC"/>
</dbReference>
<sequence>MWEHEKHKWYIAGLRDEYRAKVEMYFPTDFDEAKKLALKIETYSKDNEYDTQRATKVLIEESNVGNKFDVDGLTAAMKGLKICRVEKSPDNDIQEIKNAVKELTLVVKDLAIKNTLQWQNNRSTAPSRCFTCRKDGHISRDCPDKTPRNRLAYKPEDWWDITNDALDNDEEYLIVELVEEKPDLADIRNLGKRKKDESVIEKPNKRRRPCKTIEVHPVETSPTRKEDTENEVQTSKKHNEQMESQFSQNKPYDLRTHEIKSRSKKKGNIFQNGTDECFVDEFIMRVGEFDNSVTDLRWIQRYLTNFKWDREIKTADLP</sequence>
<evidence type="ECO:0000256" key="2">
    <source>
        <dbReference type="SAM" id="MobiDB-lite"/>
    </source>
</evidence>
<keyword evidence="5" id="KW-1185">Reference proteome</keyword>
<accession>A0A9N9NXG6</accession>
<keyword evidence="1" id="KW-0862">Zinc</keyword>
<keyword evidence="1" id="KW-0479">Metal-binding</keyword>
<name>A0A9N9NXG6_9GLOM</name>
<evidence type="ECO:0000313" key="4">
    <source>
        <dbReference type="EMBL" id="CAG8769481.1"/>
    </source>
</evidence>
<dbReference type="GO" id="GO:0003676">
    <property type="term" value="F:nucleic acid binding"/>
    <property type="evidence" value="ECO:0007669"/>
    <property type="project" value="InterPro"/>
</dbReference>
<feature type="compositionally biased region" description="Basic and acidic residues" evidence="2">
    <location>
        <begin position="218"/>
        <end position="227"/>
    </location>
</feature>
<evidence type="ECO:0000256" key="1">
    <source>
        <dbReference type="PROSITE-ProRule" id="PRU00047"/>
    </source>
</evidence>
<comment type="caution">
    <text evidence="4">The sequence shown here is derived from an EMBL/GenBank/DDBJ whole genome shotgun (WGS) entry which is preliminary data.</text>
</comment>
<dbReference type="Gene3D" id="4.10.60.10">
    <property type="entry name" value="Zinc finger, CCHC-type"/>
    <property type="match status" value="1"/>
</dbReference>
<dbReference type="EMBL" id="CAJVQA010021544">
    <property type="protein sequence ID" value="CAG8769481.1"/>
    <property type="molecule type" value="Genomic_DNA"/>
</dbReference>
<gene>
    <name evidence="4" type="ORF">CPELLU_LOCUS15781</name>
</gene>
<dbReference type="GO" id="GO:0008270">
    <property type="term" value="F:zinc ion binding"/>
    <property type="evidence" value="ECO:0007669"/>
    <property type="project" value="UniProtKB-KW"/>
</dbReference>
<dbReference type="PROSITE" id="PS50158">
    <property type="entry name" value="ZF_CCHC"/>
    <property type="match status" value="1"/>
</dbReference>
<keyword evidence="1" id="KW-0863">Zinc-finger</keyword>
<dbReference type="SMART" id="SM00343">
    <property type="entry name" value="ZnF_C2HC"/>
    <property type="match status" value="1"/>
</dbReference>
<dbReference type="OrthoDB" id="2446216at2759"/>
<reference evidence="4" key="1">
    <citation type="submission" date="2021-06" db="EMBL/GenBank/DDBJ databases">
        <authorList>
            <person name="Kallberg Y."/>
            <person name="Tangrot J."/>
            <person name="Rosling A."/>
        </authorList>
    </citation>
    <scope>NUCLEOTIDE SEQUENCE</scope>
    <source>
        <strain evidence="4">FL966</strain>
    </source>
</reference>
<feature type="region of interest" description="Disordered" evidence="2">
    <location>
        <begin position="218"/>
        <end position="247"/>
    </location>
</feature>
<dbReference type="InterPro" id="IPR036875">
    <property type="entry name" value="Znf_CCHC_sf"/>
</dbReference>
<protein>
    <submittedName>
        <fullName evidence="4">10469_t:CDS:1</fullName>
    </submittedName>
</protein>
<dbReference type="Pfam" id="PF00098">
    <property type="entry name" value="zf-CCHC"/>
    <property type="match status" value="1"/>
</dbReference>
<feature type="domain" description="CCHC-type" evidence="3">
    <location>
        <begin position="128"/>
        <end position="144"/>
    </location>
</feature>
<dbReference type="SUPFAM" id="SSF57756">
    <property type="entry name" value="Retrovirus zinc finger-like domains"/>
    <property type="match status" value="1"/>
</dbReference>
<organism evidence="4 5">
    <name type="scientific">Cetraspora pellucida</name>
    <dbReference type="NCBI Taxonomy" id="1433469"/>
    <lineage>
        <taxon>Eukaryota</taxon>
        <taxon>Fungi</taxon>
        <taxon>Fungi incertae sedis</taxon>
        <taxon>Mucoromycota</taxon>
        <taxon>Glomeromycotina</taxon>
        <taxon>Glomeromycetes</taxon>
        <taxon>Diversisporales</taxon>
        <taxon>Gigasporaceae</taxon>
        <taxon>Cetraspora</taxon>
    </lineage>
</organism>
<dbReference type="AlphaFoldDB" id="A0A9N9NXG6"/>
<proteinExistence type="predicted"/>
<evidence type="ECO:0000313" key="5">
    <source>
        <dbReference type="Proteomes" id="UP000789759"/>
    </source>
</evidence>